<evidence type="ECO:0000313" key="3">
    <source>
        <dbReference type="EMBL" id="KAK7031830.1"/>
    </source>
</evidence>
<keyword evidence="4" id="KW-1185">Reference proteome</keyword>
<feature type="signal peptide" evidence="2">
    <location>
        <begin position="1"/>
        <end position="30"/>
    </location>
</feature>
<dbReference type="AlphaFoldDB" id="A0AAW0C0A7"/>
<feature type="compositionally biased region" description="Low complexity" evidence="1">
    <location>
        <begin position="71"/>
        <end position="91"/>
    </location>
</feature>
<dbReference type="EMBL" id="JAWWNJ010000024">
    <property type="protein sequence ID" value="KAK7031830.1"/>
    <property type="molecule type" value="Genomic_DNA"/>
</dbReference>
<reference evidence="3 4" key="1">
    <citation type="journal article" date="2024" name="J Genomics">
        <title>Draft genome sequencing and assembly of Favolaschia claudopus CIRM-BRFM 2984 isolated from oak limbs.</title>
        <authorList>
            <person name="Navarro D."/>
            <person name="Drula E."/>
            <person name="Chaduli D."/>
            <person name="Cazenave R."/>
            <person name="Ahrendt S."/>
            <person name="Wang J."/>
            <person name="Lipzen A."/>
            <person name="Daum C."/>
            <person name="Barry K."/>
            <person name="Grigoriev I.V."/>
            <person name="Favel A."/>
            <person name="Rosso M.N."/>
            <person name="Martin F."/>
        </authorList>
    </citation>
    <scope>NUCLEOTIDE SEQUENCE [LARGE SCALE GENOMIC DNA]</scope>
    <source>
        <strain evidence="3 4">CIRM-BRFM 2984</strain>
    </source>
</reference>
<dbReference type="Proteomes" id="UP001362999">
    <property type="component" value="Unassembled WGS sequence"/>
</dbReference>
<accession>A0AAW0C0A7</accession>
<feature type="chain" id="PRO_5043934187" evidence="2">
    <location>
        <begin position="31"/>
        <end position="386"/>
    </location>
</feature>
<evidence type="ECO:0000256" key="1">
    <source>
        <dbReference type="SAM" id="MobiDB-lite"/>
    </source>
</evidence>
<feature type="region of interest" description="Disordered" evidence="1">
    <location>
        <begin position="71"/>
        <end position="100"/>
    </location>
</feature>
<gene>
    <name evidence="3" type="ORF">R3P38DRAFT_3265806</name>
</gene>
<organism evidence="3 4">
    <name type="scientific">Favolaschia claudopus</name>
    <dbReference type="NCBI Taxonomy" id="2862362"/>
    <lineage>
        <taxon>Eukaryota</taxon>
        <taxon>Fungi</taxon>
        <taxon>Dikarya</taxon>
        <taxon>Basidiomycota</taxon>
        <taxon>Agaricomycotina</taxon>
        <taxon>Agaricomycetes</taxon>
        <taxon>Agaricomycetidae</taxon>
        <taxon>Agaricales</taxon>
        <taxon>Marasmiineae</taxon>
        <taxon>Mycenaceae</taxon>
        <taxon>Favolaschia</taxon>
    </lineage>
</organism>
<proteinExistence type="predicted"/>
<evidence type="ECO:0000256" key="2">
    <source>
        <dbReference type="SAM" id="SignalP"/>
    </source>
</evidence>
<comment type="caution">
    <text evidence="3">The sequence shown here is derived from an EMBL/GenBank/DDBJ whole genome shotgun (WGS) entry which is preliminary data.</text>
</comment>
<sequence>MTDSVLGCFSIIDTLVWSLLALVAIQPSLPACSQRIPWRPFSARLKSHPSGWQLGATVCVLLARLSSRLPSESTPAAPAYSTSSEQTPSSSHAARPFRQTSSVRPGVQLCVRLYRRDPLTTKPAVLVILLVDLRQLYLPSTDCTSFSKQCRPATTLIVYSSINGNVSKQSRPLLVRGQAIPRSVDAAVQLSEGSGFTAHDTLGYPNVYKSNPSTLWRLAIRGYRPLLALFKSTVRNPTAPRAIAPRLPSTKPGASANPADAARAWSQLSGSRKMLQPTLPHVGTTGPLAYVVPGGFAPLHGVDTINGNFAVACALTTVAIPILDVSLVRSSSARRNRVFLAPLFRHFTPCIFPSPYKLFHPFNPSRLIITLGVPLPISIGFFDASY</sequence>
<protein>
    <submittedName>
        <fullName evidence="3">Uncharacterized protein</fullName>
    </submittedName>
</protein>
<name>A0AAW0C0A7_9AGAR</name>
<keyword evidence="2" id="KW-0732">Signal</keyword>
<evidence type="ECO:0000313" key="4">
    <source>
        <dbReference type="Proteomes" id="UP001362999"/>
    </source>
</evidence>